<protein>
    <recommendedName>
        <fullName evidence="4">Serpin domain-containing protein</fullName>
    </recommendedName>
</protein>
<dbReference type="SMART" id="SM00093">
    <property type="entry name" value="SERPIN"/>
    <property type="match status" value="1"/>
</dbReference>
<dbReference type="InterPro" id="IPR036186">
    <property type="entry name" value="Serpin_sf"/>
</dbReference>
<dbReference type="GO" id="GO:0004867">
    <property type="term" value="F:serine-type endopeptidase inhibitor activity"/>
    <property type="evidence" value="ECO:0007669"/>
    <property type="project" value="InterPro"/>
</dbReference>
<keyword evidence="3" id="KW-0732">Signal</keyword>
<evidence type="ECO:0000259" key="4">
    <source>
        <dbReference type="SMART" id="SM00093"/>
    </source>
</evidence>
<dbReference type="Gene3D" id="3.30.497.10">
    <property type="entry name" value="Antithrombin, subunit I, domain 2"/>
    <property type="match status" value="1"/>
</dbReference>
<dbReference type="PANTHER" id="PTHR11461:SF211">
    <property type="entry name" value="GH10112P-RELATED"/>
    <property type="match status" value="1"/>
</dbReference>
<feature type="signal peptide" evidence="3">
    <location>
        <begin position="1"/>
        <end position="23"/>
    </location>
</feature>
<keyword evidence="6" id="KW-1185">Reference proteome</keyword>
<dbReference type="Gene3D" id="2.30.39.10">
    <property type="entry name" value="Alpha-1-antitrypsin, domain 1"/>
    <property type="match status" value="1"/>
</dbReference>
<comment type="caution">
    <text evidence="5">The sequence shown here is derived from an EMBL/GenBank/DDBJ whole genome shotgun (WGS) entry which is preliminary data.</text>
</comment>
<proteinExistence type="inferred from homology"/>
<organism evidence="5 6">
    <name type="scientific">Ridgeia piscesae</name>
    <name type="common">Tubeworm</name>
    <dbReference type="NCBI Taxonomy" id="27915"/>
    <lineage>
        <taxon>Eukaryota</taxon>
        <taxon>Metazoa</taxon>
        <taxon>Spiralia</taxon>
        <taxon>Lophotrochozoa</taxon>
        <taxon>Annelida</taxon>
        <taxon>Polychaeta</taxon>
        <taxon>Sedentaria</taxon>
        <taxon>Canalipalpata</taxon>
        <taxon>Sabellida</taxon>
        <taxon>Siboglinidae</taxon>
        <taxon>Ridgeia</taxon>
    </lineage>
</organism>
<dbReference type="Pfam" id="PF00079">
    <property type="entry name" value="Serpin"/>
    <property type="match status" value="1"/>
</dbReference>
<reference evidence="5" key="1">
    <citation type="journal article" date="2023" name="Mol. Biol. Evol.">
        <title>Third-Generation Sequencing Reveals the Adaptive Role of the Epigenome in Three Deep-Sea Polychaetes.</title>
        <authorList>
            <person name="Perez M."/>
            <person name="Aroh O."/>
            <person name="Sun Y."/>
            <person name="Lan Y."/>
            <person name="Juniper S.K."/>
            <person name="Young C.R."/>
            <person name="Angers B."/>
            <person name="Qian P.Y."/>
        </authorList>
    </citation>
    <scope>NUCLEOTIDE SEQUENCE</scope>
    <source>
        <strain evidence="5">R07B-5</strain>
    </source>
</reference>
<dbReference type="InterPro" id="IPR042178">
    <property type="entry name" value="Serpin_sf_1"/>
</dbReference>
<dbReference type="PROSITE" id="PS00284">
    <property type="entry name" value="SERPIN"/>
    <property type="match status" value="1"/>
</dbReference>
<sequence length="465" mass="51837">MAKFGSVLLLGVVLLGLSRPGLSLTALKQVVAANNDFAMDLYGQIRSNSAGENIFFSSFSVSSALAMVYAGAKGNTKTEMGYVLKFGHVRDRRINRGFRRLFKAFNDPTNKYTLNVANAFFGREGYPFLQRYLNVVSRSYFALLKNVDFRENLGSTCKFINEWVADNTNQKIKKVLCPQDINADTVAVLVNSIYFKGMWKIQFDVQNTISRTFHLTTTKSMTTNMMNLSGKKFNHAEVSSLNCTIVELPYVGDEVSMYILLPDSINGLAALESQLTSAELDNAISLMKLKKVDVAIPKFSMTLTVELKDMLKELGMTDVFGKADLSGMDGTRTMFVSTVVHKAYIDVNEEGTEAAAATAVGTGRSFFQRRTLFKADHPFLFFIREKVTGIILFSGRVVTPPQADSNSSSTPTGSQQTPPCCLVLPDRVCDLFQRYFGDNWCHGSKYEKAMQYKRGKYVRARNQTV</sequence>
<dbReference type="GO" id="GO:0005615">
    <property type="term" value="C:extracellular space"/>
    <property type="evidence" value="ECO:0007669"/>
    <property type="project" value="InterPro"/>
</dbReference>
<dbReference type="CDD" id="cd00172">
    <property type="entry name" value="serpin"/>
    <property type="match status" value="1"/>
</dbReference>
<dbReference type="SUPFAM" id="SSF56574">
    <property type="entry name" value="Serpins"/>
    <property type="match status" value="1"/>
</dbReference>
<dbReference type="InterPro" id="IPR023795">
    <property type="entry name" value="Serpin_CS"/>
</dbReference>
<evidence type="ECO:0000313" key="5">
    <source>
        <dbReference type="EMBL" id="KAK2160684.1"/>
    </source>
</evidence>
<evidence type="ECO:0000256" key="2">
    <source>
        <dbReference type="RuleBase" id="RU000411"/>
    </source>
</evidence>
<dbReference type="AlphaFoldDB" id="A0AAD9JWQ4"/>
<dbReference type="Proteomes" id="UP001209878">
    <property type="component" value="Unassembled WGS sequence"/>
</dbReference>
<evidence type="ECO:0000256" key="1">
    <source>
        <dbReference type="ARBA" id="ARBA00009500"/>
    </source>
</evidence>
<dbReference type="InterPro" id="IPR023796">
    <property type="entry name" value="Serpin_dom"/>
</dbReference>
<accession>A0AAD9JWQ4</accession>
<dbReference type="PANTHER" id="PTHR11461">
    <property type="entry name" value="SERINE PROTEASE INHIBITOR, SERPIN"/>
    <property type="match status" value="1"/>
</dbReference>
<feature type="domain" description="Serpin" evidence="4">
    <location>
        <begin position="39"/>
        <end position="400"/>
    </location>
</feature>
<name>A0AAD9JWQ4_RIDPI</name>
<dbReference type="FunFam" id="3.30.497.10:FF:000001">
    <property type="entry name" value="Serine protease inhibitor"/>
    <property type="match status" value="1"/>
</dbReference>
<comment type="similarity">
    <text evidence="1 2">Belongs to the serpin family.</text>
</comment>
<evidence type="ECO:0000313" key="6">
    <source>
        <dbReference type="Proteomes" id="UP001209878"/>
    </source>
</evidence>
<dbReference type="EMBL" id="JAODUO010001629">
    <property type="protein sequence ID" value="KAK2160684.1"/>
    <property type="molecule type" value="Genomic_DNA"/>
</dbReference>
<feature type="chain" id="PRO_5042092791" description="Serpin domain-containing protein" evidence="3">
    <location>
        <begin position="24"/>
        <end position="465"/>
    </location>
</feature>
<dbReference type="InterPro" id="IPR042185">
    <property type="entry name" value="Serpin_sf_2"/>
</dbReference>
<gene>
    <name evidence="5" type="ORF">NP493_1631g00013</name>
</gene>
<evidence type="ECO:0000256" key="3">
    <source>
        <dbReference type="SAM" id="SignalP"/>
    </source>
</evidence>
<dbReference type="InterPro" id="IPR000215">
    <property type="entry name" value="Serpin_fam"/>
</dbReference>